<name>A0A975M5G1_9MICC</name>
<dbReference type="PANTHER" id="PTHR31310">
    <property type="match status" value="1"/>
</dbReference>
<dbReference type="PANTHER" id="PTHR31310:SF7">
    <property type="entry name" value="PA-PHOSPHATASE RELATED-FAMILY PROTEIN DDB_G0268928"/>
    <property type="match status" value="1"/>
</dbReference>
<proteinExistence type="predicted"/>
<dbReference type="Pfam" id="PF14378">
    <property type="entry name" value="PAP2_3"/>
    <property type="match status" value="1"/>
</dbReference>
<dbReference type="Proteomes" id="UP000676885">
    <property type="component" value="Chromosome"/>
</dbReference>
<dbReference type="AlphaFoldDB" id="A0A975M5G1"/>
<sequence>MTNEAGLARSAWHRLFGVPLIISLAFTVLMVVVAFAADLPVRDPDGFLGPSYVRLPLIVLLMIAADVAPRVMVQRPGLRGLGSAVAGVLRSRWAGPRLAVAAAGLSTFYLAYLSYRNLKSFLPFLQDHLTDSVLENSDRWLAGGAYPADLLQGLLGTGISAEVLSAVYMLYMVFVPASLAAALVWSDNLQRGAWYATALSFNWILGTVSYYALPSLGPIYAEPSPFADLPETAVSGLQDTLYENRVEVLANPFATENVHGIAAFASLHVSVVFTAALFAHLTRMPSVVRWLLWVYVALTALATVYFGWHYILDAVAGLAIGAVSIWLGSRATGVRRRAVAGPVAGSVDEPELVAAGS</sequence>
<evidence type="ECO:0000256" key="5">
    <source>
        <dbReference type="SAM" id="Phobius"/>
    </source>
</evidence>
<dbReference type="Gene3D" id="1.20.144.10">
    <property type="entry name" value="Phosphatidic acid phosphatase type 2/haloperoxidase"/>
    <property type="match status" value="1"/>
</dbReference>
<dbReference type="CDD" id="cd03386">
    <property type="entry name" value="PAP2_Aur1_like"/>
    <property type="match status" value="1"/>
</dbReference>
<gene>
    <name evidence="7" type="ORF">KKR91_01365</name>
</gene>
<feature type="transmembrane region" description="Helical" evidence="5">
    <location>
        <begin position="192"/>
        <end position="213"/>
    </location>
</feature>
<dbReference type="KEGG" id="ajg:KKR91_01365"/>
<feature type="transmembrane region" description="Helical" evidence="5">
    <location>
        <begin position="12"/>
        <end position="35"/>
    </location>
</feature>
<feature type="transmembrane region" description="Helical" evidence="5">
    <location>
        <begin position="290"/>
        <end position="308"/>
    </location>
</feature>
<feature type="transmembrane region" description="Helical" evidence="5">
    <location>
        <begin position="314"/>
        <end position="332"/>
    </location>
</feature>
<feature type="transmembrane region" description="Helical" evidence="5">
    <location>
        <begin position="94"/>
        <end position="115"/>
    </location>
</feature>
<organism evidence="7 8">
    <name type="scientific">Arthrobacter jiangjiafuii</name>
    <dbReference type="NCBI Taxonomy" id="2817475"/>
    <lineage>
        <taxon>Bacteria</taxon>
        <taxon>Bacillati</taxon>
        <taxon>Actinomycetota</taxon>
        <taxon>Actinomycetes</taxon>
        <taxon>Micrococcales</taxon>
        <taxon>Micrococcaceae</taxon>
        <taxon>Arthrobacter</taxon>
    </lineage>
</organism>
<keyword evidence="3 5" id="KW-1133">Transmembrane helix</keyword>
<dbReference type="InterPro" id="IPR026841">
    <property type="entry name" value="Aur1/Ipt1"/>
</dbReference>
<keyword evidence="4 5" id="KW-0472">Membrane</keyword>
<feature type="transmembrane region" description="Helical" evidence="5">
    <location>
        <begin position="163"/>
        <end position="185"/>
    </location>
</feature>
<comment type="subcellular location">
    <subcellularLocation>
        <location evidence="1">Membrane</location>
        <topology evidence="1">Multi-pass membrane protein</topology>
    </subcellularLocation>
</comment>
<evidence type="ECO:0000313" key="8">
    <source>
        <dbReference type="Proteomes" id="UP000676885"/>
    </source>
</evidence>
<evidence type="ECO:0000313" key="7">
    <source>
        <dbReference type="EMBL" id="QWC10333.1"/>
    </source>
</evidence>
<evidence type="ECO:0000256" key="2">
    <source>
        <dbReference type="ARBA" id="ARBA00022692"/>
    </source>
</evidence>
<dbReference type="GO" id="GO:0016020">
    <property type="term" value="C:membrane"/>
    <property type="evidence" value="ECO:0007669"/>
    <property type="project" value="UniProtKB-SubCell"/>
</dbReference>
<keyword evidence="8" id="KW-1185">Reference proteome</keyword>
<dbReference type="InterPro" id="IPR052185">
    <property type="entry name" value="IPC_Synthase-Related"/>
</dbReference>
<evidence type="ECO:0000256" key="1">
    <source>
        <dbReference type="ARBA" id="ARBA00004141"/>
    </source>
</evidence>
<reference evidence="7 8" key="1">
    <citation type="submission" date="2021-05" db="EMBL/GenBank/DDBJ databases">
        <title>Novel species in genus Arthrobacter.</title>
        <authorList>
            <person name="Zhang G."/>
        </authorList>
    </citation>
    <scope>NUCLEOTIDE SEQUENCE [LARGE SCALE GENOMIC DNA]</scope>
    <source>
        <strain evidence="8">zg-ZUI227</strain>
    </source>
</reference>
<feature type="transmembrane region" description="Helical" evidence="5">
    <location>
        <begin position="258"/>
        <end position="278"/>
    </location>
</feature>
<evidence type="ECO:0000256" key="3">
    <source>
        <dbReference type="ARBA" id="ARBA00022989"/>
    </source>
</evidence>
<feature type="domain" description="Inositolphosphotransferase Aur1/Ipt1" evidence="6">
    <location>
        <begin position="150"/>
        <end position="327"/>
    </location>
</feature>
<evidence type="ECO:0000256" key="4">
    <source>
        <dbReference type="ARBA" id="ARBA00023136"/>
    </source>
</evidence>
<dbReference type="SUPFAM" id="SSF48317">
    <property type="entry name" value="Acid phosphatase/Vanadium-dependent haloperoxidase"/>
    <property type="match status" value="1"/>
</dbReference>
<feature type="transmembrane region" description="Helical" evidence="5">
    <location>
        <begin position="55"/>
        <end position="73"/>
    </location>
</feature>
<keyword evidence="2 5" id="KW-0812">Transmembrane</keyword>
<protein>
    <submittedName>
        <fullName evidence="7">Phosphatase PAP2 family protein</fullName>
    </submittedName>
</protein>
<evidence type="ECO:0000259" key="6">
    <source>
        <dbReference type="Pfam" id="PF14378"/>
    </source>
</evidence>
<accession>A0A975M5G1</accession>
<dbReference type="EMBL" id="CP076022">
    <property type="protein sequence ID" value="QWC10333.1"/>
    <property type="molecule type" value="Genomic_DNA"/>
</dbReference>
<dbReference type="InterPro" id="IPR036938">
    <property type="entry name" value="PAP2/HPO_sf"/>
</dbReference>
<dbReference type="RefSeq" id="WP_210231475.1">
    <property type="nucleotide sequence ID" value="NZ_CP076022.1"/>
</dbReference>